<gene>
    <name evidence="2" type="ORF">BSF38_02308</name>
</gene>
<dbReference type="STRING" id="1387353.BSF38_02308"/>
<evidence type="ECO:0000256" key="1">
    <source>
        <dbReference type="SAM" id="SignalP"/>
    </source>
</evidence>
<evidence type="ECO:0000313" key="2">
    <source>
        <dbReference type="EMBL" id="APW60817.1"/>
    </source>
</evidence>
<evidence type="ECO:0008006" key="4">
    <source>
        <dbReference type="Google" id="ProtNLM"/>
    </source>
</evidence>
<dbReference type="RefSeq" id="WP_145952081.1">
    <property type="nucleotide sequence ID" value="NZ_CP019082.1"/>
</dbReference>
<evidence type="ECO:0000313" key="3">
    <source>
        <dbReference type="Proteomes" id="UP000186309"/>
    </source>
</evidence>
<dbReference type="EMBL" id="CP019082">
    <property type="protein sequence ID" value="APW60817.1"/>
    <property type="molecule type" value="Genomic_DNA"/>
</dbReference>
<name>A0A1U7CPF9_9BACT</name>
<feature type="signal peptide" evidence="1">
    <location>
        <begin position="1"/>
        <end position="27"/>
    </location>
</feature>
<accession>A0A1U7CPF9</accession>
<keyword evidence="3" id="KW-1185">Reference proteome</keyword>
<sequence length="190" mass="20895">MLNRISHASKWLLVLGVCSAFSPSLYADGIYISDHLTDEQVFRPLDGTVRVDFQIQLSMSSNYAFERIRVTPLYNAHGDMIQLVVPDWSIADFPKGVGTESLFWALIDKDTPLGLYDSSSPTSHQPAIFTAYALNPTAQPLDEASVSISFSLDIQPNPLAVPEPCSALLLCLGAMVPLGPFALRRHRCRS</sequence>
<organism evidence="2 3">
    <name type="scientific">Paludisphaera borealis</name>
    <dbReference type="NCBI Taxonomy" id="1387353"/>
    <lineage>
        <taxon>Bacteria</taxon>
        <taxon>Pseudomonadati</taxon>
        <taxon>Planctomycetota</taxon>
        <taxon>Planctomycetia</taxon>
        <taxon>Isosphaerales</taxon>
        <taxon>Isosphaeraceae</taxon>
        <taxon>Paludisphaera</taxon>
    </lineage>
</organism>
<feature type="chain" id="PRO_5013228069" description="PEP-CTERM protein-sorting domain-containing protein" evidence="1">
    <location>
        <begin position="28"/>
        <end position="190"/>
    </location>
</feature>
<dbReference type="KEGG" id="pbor:BSF38_02308"/>
<dbReference type="Proteomes" id="UP000186309">
    <property type="component" value="Chromosome"/>
</dbReference>
<keyword evidence="1" id="KW-0732">Signal</keyword>
<reference evidence="3" key="1">
    <citation type="submission" date="2016-12" db="EMBL/GenBank/DDBJ databases">
        <title>Comparative genomics of four Isosphaeraceae planctomycetes: a common pool of plasmids and glycoside hydrolase genes.</title>
        <authorList>
            <person name="Ivanova A."/>
        </authorList>
    </citation>
    <scope>NUCLEOTIDE SEQUENCE [LARGE SCALE GENOMIC DNA]</scope>
    <source>
        <strain evidence="3">PX4</strain>
    </source>
</reference>
<dbReference type="AlphaFoldDB" id="A0A1U7CPF9"/>
<protein>
    <recommendedName>
        <fullName evidence="4">PEP-CTERM protein-sorting domain-containing protein</fullName>
    </recommendedName>
</protein>
<proteinExistence type="predicted"/>